<name>A0A7J0HCY8_9ERIC</name>
<organism evidence="1 2">
    <name type="scientific">Actinidia rufa</name>
    <dbReference type="NCBI Taxonomy" id="165716"/>
    <lineage>
        <taxon>Eukaryota</taxon>
        <taxon>Viridiplantae</taxon>
        <taxon>Streptophyta</taxon>
        <taxon>Embryophyta</taxon>
        <taxon>Tracheophyta</taxon>
        <taxon>Spermatophyta</taxon>
        <taxon>Magnoliopsida</taxon>
        <taxon>eudicotyledons</taxon>
        <taxon>Gunneridae</taxon>
        <taxon>Pentapetalae</taxon>
        <taxon>asterids</taxon>
        <taxon>Ericales</taxon>
        <taxon>Actinidiaceae</taxon>
        <taxon>Actinidia</taxon>
    </lineage>
</organism>
<reference evidence="1 2" key="1">
    <citation type="submission" date="2019-07" db="EMBL/GenBank/DDBJ databases">
        <title>De Novo Assembly of kiwifruit Actinidia rufa.</title>
        <authorList>
            <person name="Sugita-Konishi S."/>
            <person name="Sato K."/>
            <person name="Mori E."/>
            <person name="Abe Y."/>
            <person name="Kisaki G."/>
            <person name="Hamano K."/>
            <person name="Suezawa K."/>
            <person name="Otani M."/>
            <person name="Fukuda T."/>
            <person name="Manabe T."/>
            <person name="Gomi K."/>
            <person name="Tabuchi M."/>
            <person name="Akimitsu K."/>
            <person name="Kataoka I."/>
        </authorList>
    </citation>
    <scope>NUCLEOTIDE SEQUENCE [LARGE SCALE GENOMIC DNA]</scope>
    <source>
        <strain evidence="2">cv. Fuchu</strain>
    </source>
</reference>
<accession>A0A7J0HCY8</accession>
<gene>
    <name evidence="1" type="ORF">Acr_29g0000070</name>
</gene>
<sequence length="103" mass="11505">MSVHIEHPRHNEIAEVVQGNEDQIPILMTSSNTGLNNARRPFRLSTAGKLQGRSLLFLCMSQFISIPFYTRPMSSVGSIFLPIVLRVELLIAKPLVHRGPEPS</sequence>
<comment type="caution">
    <text evidence="1">The sequence shown here is derived from an EMBL/GenBank/DDBJ whole genome shotgun (WGS) entry which is preliminary data.</text>
</comment>
<dbReference type="Proteomes" id="UP000585474">
    <property type="component" value="Unassembled WGS sequence"/>
</dbReference>
<dbReference type="AlphaFoldDB" id="A0A7J0HCY8"/>
<keyword evidence="2" id="KW-1185">Reference proteome</keyword>
<dbReference type="EMBL" id="BJWL01000029">
    <property type="protein sequence ID" value="GFZ20845.1"/>
    <property type="molecule type" value="Genomic_DNA"/>
</dbReference>
<evidence type="ECO:0000313" key="1">
    <source>
        <dbReference type="EMBL" id="GFZ20845.1"/>
    </source>
</evidence>
<proteinExistence type="predicted"/>
<evidence type="ECO:0000313" key="2">
    <source>
        <dbReference type="Proteomes" id="UP000585474"/>
    </source>
</evidence>
<protein>
    <submittedName>
        <fullName evidence="1">Uncharacterized protein</fullName>
    </submittedName>
</protein>